<proteinExistence type="predicted"/>
<evidence type="ECO:0000313" key="1">
    <source>
        <dbReference type="EMBL" id="QHU05738.1"/>
    </source>
</evidence>
<dbReference type="Pfam" id="PF19063">
    <property type="entry name" value="DUF5759"/>
    <property type="match status" value="1"/>
</dbReference>
<protein>
    <submittedName>
        <fullName evidence="1">Uncharacterized protein</fullName>
    </submittedName>
</protein>
<dbReference type="InterPro" id="IPR043977">
    <property type="entry name" value="DUF5759"/>
</dbReference>
<organism evidence="1">
    <name type="scientific">viral metagenome</name>
    <dbReference type="NCBI Taxonomy" id="1070528"/>
    <lineage>
        <taxon>unclassified sequences</taxon>
        <taxon>metagenomes</taxon>
        <taxon>organismal metagenomes</taxon>
    </lineage>
</organism>
<reference evidence="1" key="1">
    <citation type="journal article" date="2020" name="Nature">
        <title>Giant virus diversity and host interactions through global metagenomics.</title>
        <authorList>
            <person name="Schulz F."/>
            <person name="Roux S."/>
            <person name="Paez-Espino D."/>
            <person name="Jungbluth S."/>
            <person name="Walsh D.A."/>
            <person name="Denef V.J."/>
            <person name="McMahon K.D."/>
            <person name="Konstantinidis K.T."/>
            <person name="Eloe-Fadrosh E.A."/>
            <person name="Kyrpides N.C."/>
            <person name="Woyke T."/>
        </authorList>
    </citation>
    <scope>NUCLEOTIDE SEQUENCE</scope>
    <source>
        <strain evidence="1">GVMAG-M-3300027736-24</strain>
    </source>
</reference>
<sequence length="162" mass="19225">MDDTHINIDELYEHKKKNDLNRLDIYNKLLIKIHSKIKVASRLRNSDNFCSYIMPEVLIGYPNYNLSDCLVFIVGRLQNDGFLTRYIHPNLLFISWNHWIPSYVRDEYKKKTGIAINCYGEPIHKEKNVVKFDTKESKTMNIKSQSKFVYDDELFSSIKEKL</sequence>
<dbReference type="AlphaFoldDB" id="A0A6C0JPD2"/>
<accession>A0A6C0JPD2</accession>
<name>A0A6C0JPD2_9ZZZZ</name>
<dbReference type="EMBL" id="MN740418">
    <property type="protein sequence ID" value="QHU05738.1"/>
    <property type="molecule type" value="Genomic_DNA"/>
</dbReference>